<accession>A0A834SPG0</accession>
<dbReference type="EMBL" id="JAAIUW010000012">
    <property type="protein sequence ID" value="KAF7807744.1"/>
    <property type="molecule type" value="Genomic_DNA"/>
</dbReference>
<feature type="compositionally biased region" description="Basic residues" evidence="1">
    <location>
        <begin position="57"/>
        <end position="70"/>
    </location>
</feature>
<dbReference type="AlphaFoldDB" id="A0A834SPG0"/>
<name>A0A834SPG0_9FABA</name>
<proteinExistence type="predicted"/>
<protein>
    <submittedName>
        <fullName evidence="3">Myb-like protein X</fullName>
    </submittedName>
</protein>
<dbReference type="PANTHER" id="PTHR34660">
    <property type="entry name" value="MYB-LIKE PROTEIN X"/>
    <property type="match status" value="1"/>
</dbReference>
<feature type="compositionally biased region" description="Basic and acidic residues" evidence="1">
    <location>
        <begin position="71"/>
        <end position="91"/>
    </location>
</feature>
<dbReference type="OrthoDB" id="1913135at2759"/>
<feature type="region of interest" description="Disordered" evidence="1">
    <location>
        <begin position="239"/>
        <end position="381"/>
    </location>
</feature>
<dbReference type="PANTHER" id="PTHR34660:SF3">
    <property type="entry name" value="RRM DOMAIN-CONTAINING PROTEIN"/>
    <property type="match status" value="1"/>
</dbReference>
<reference evidence="3" key="1">
    <citation type="submission" date="2020-09" db="EMBL/GenBank/DDBJ databases">
        <title>Genome-Enabled Discovery of Anthraquinone Biosynthesis in Senna tora.</title>
        <authorList>
            <person name="Kang S.-H."/>
            <person name="Pandey R.P."/>
            <person name="Lee C.-M."/>
            <person name="Sim J.-S."/>
            <person name="Jeong J.-T."/>
            <person name="Choi B.-S."/>
            <person name="Jung M."/>
            <person name="Ginzburg D."/>
            <person name="Zhao K."/>
            <person name="Won S.Y."/>
            <person name="Oh T.-J."/>
            <person name="Yu Y."/>
            <person name="Kim N.-H."/>
            <person name="Lee O.R."/>
            <person name="Lee T.-H."/>
            <person name="Bashyal P."/>
            <person name="Kim T.-S."/>
            <person name="Lee W.-H."/>
            <person name="Kawkins C."/>
            <person name="Kim C.-K."/>
            <person name="Kim J.S."/>
            <person name="Ahn B.O."/>
            <person name="Rhee S.Y."/>
            <person name="Sohng J.K."/>
        </authorList>
    </citation>
    <scope>NUCLEOTIDE SEQUENCE</scope>
    <source>
        <tissue evidence="3">Leaf</tissue>
    </source>
</reference>
<feature type="region of interest" description="Disordered" evidence="1">
    <location>
        <begin position="1"/>
        <end position="115"/>
    </location>
</feature>
<feature type="compositionally biased region" description="Basic and acidic residues" evidence="1">
    <location>
        <begin position="246"/>
        <end position="321"/>
    </location>
</feature>
<comment type="caution">
    <text evidence="3">The sequence shown here is derived from an EMBL/GenBank/DDBJ whole genome shotgun (WGS) entry which is preliminary data.</text>
</comment>
<dbReference type="Proteomes" id="UP000634136">
    <property type="component" value="Unassembled WGS sequence"/>
</dbReference>
<feature type="compositionally biased region" description="Basic and acidic residues" evidence="1">
    <location>
        <begin position="36"/>
        <end position="56"/>
    </location>
</feature>
<keyword evidence="4" id="KW-1185">Reference proteome</keyword>
<evidence type="ECO:0000256" key="1">
    <source>
        <dbReference type="SAM" id="MobiDB-lite"/>
    </source>
</evidence>
<keyword evidence="2" id="KW-0732">Signal</keyword>
<evidence type="ECO:0000256" key="2">
    <source>
        <dbReference type="SAM" id="SignalP"/>
    </source>
</evidence>
<feature type="signal peptide" evidence="2">
    <location>
        <begin position="1"/>
        <end position="18"/>
    </location>
</feature>
<feature type="chain" id="PRO_5032610209" evidence="2">
    <location>
        <begin position="19"/>
        <end position="521"/>
    </location>
</feature>
<gene>
    <name evidence="3" type="ORF">G2W53_039905</name>
</gene>
<organism evidence="3 4">
    <name type="scientific">Senna tora</name>
    <dbReference type="NCBI Taxonomy" id="362788"/>
    <lineage>
        <taxon>Eukaryota</taxon>
        <taxon>Viridiplantae</taxon>
        <taxon>Streptophyta</taxon>
        <taxon>Embryophyta</taxon>
        <taxon>Tracheophyta</taxon>
        <taxon>Spermatophyta</taxon>
        <taxon>Magnoliopsida</taxon>
        <taxon>eudicotyledons</taxon>
        <taxon>Gunneridae</taxon>
        <taxon>Pentapetalae</taxon>
        <taxon>rosids</taxon>
        <taxon>fabids</taxon>
        <taxon>Fabales</taxon>
        <taxon>Fabaceae</taxon>
        <taxon>Caesalpinioideae</taxon>
        <taxon>Cassia clade</taxon>
        <taxon>Senna</taxon>
    </lineage>
</organism>
<sequence length="521" mass="59151">MSMISLVLLKFTPGLSMGHNGFREKNREKKHKKEKRDKGKWENKEKGEKEGRDGKHKEKKDKKQKHREKKKDKDRDRDKDNNDISTPDEKVFPAQAEGHNSGKHNKKEIKQKDKKGLLFVESFTKQYTENNGERARGSNHLAEENKDSKFLLELGRRIKDEDGGAGNQLVQSFTIADHRKDEGALRLVAKGSSIWPDGKEKLVDKSIDANKIDGQGIRANAQPIANAYVHNHAENFQPRVVGMPRSMEKSLDRTVETTVDGKEKVKEKKDDKQGDKRKDKEKEKKGHGKNKDRDKEKKKEEKVKQQTEHKNTEQNKLEESYKGGAVGINSSAHVPRNSHENAANGDYFKKRKDIESNGVLHANDNWPSKLPRSSSHPYTENGRILEPCQISIPYASDKMGAASKLKVDNKEGKKNGIIEVQPSTILSKKNTTVILPADPVAEASSKPPHPDSKYLSQVYSVPKMEEWLDVDNQEWLFGSSCSQERKPRVESSEARESQQVWAEALHIDSADVYALPYVIPY</sequence>
<evidence type="ECO:0000313" key="3">
    <source>
        <dbReference type="EMBL" id="KAF7807744.1"/>
    </source>
</evidence>
<evidence type="ECO:0000313" key="4">
    <source>
        <dbReference type="Proteomes" id="UP000634136"/>
    </source>
</evidence>